<feature type="domain" description="Rhodanese" evidence="4">
    <location>
        <begin position="393"/>
        <end position="482"/>
    </location>
</feature>
<dbReference type="PROSITE" id="PS50206">
    <property type="entry name" value="RHODANESE_3"/>
    <property type="match status" value="1"/>
</dbReference>
<evidence type="ECO:0000256" key="3">
    <source>
        <dbReference type="ARBA" id="ARBA00022840"/>
    </source>
</evidence>
<organism evidence="5 6">
    <name type="scientific">Pseudobutyrivibrio xylanivorans</name>
    <dbReference type="NCBI Taxonomy" id="185007"/>
    <lineage>
        <taxon>Bacteria</taxon>
        <taxon>Bacillati</taxon>
        <taxon>Bacillota</taxon>
        <taxon>Clostridia</taxon>
        <taxon>Lachnospirales</taxon>
        <taxon>Lachnospiraceae</taxon>
        <taxon>Pseudobutyrivibrio</taxon>
    </lineage>
</organism>
<dbReference type="InterPro" id="IPR035985">
    <property type="entry name" value="Ubiquitin-activating_enz"/>
</dbReference>
<name>A0A1G5RSN1_PSEXY</name>
<dbReference type="InterPro" id="IPR012675">
    <property type="entry name" value="Beta-grasp_dom_sf"/>
</dbReference>
<dbReference type="SMART" id="SM00450">
    <property type="entry name" value="RHOD"/>
    <property type="match status" value="1"/>
</dbReference>
<dbReference type="PANTHER" id="PTHR10953">
    <property type="entry name" value="UBIQUITIN-ACTIVATING ENZYME E1"/>
    <property type="match status" value="1"/>
</dbReference>
<dbReference type="Proteomes" id="UP000199428">
    <property type="component" value="Unassembled WGS sequence"/>
</dbReference>
<dbReference type="AlphaFoldDB" id="A0A1G5RSN1"/>
<keyword evidence="1 5" id="KW-0808">Transferase</keyword>
<protein>
    <submittedName>
        <fullName evidence="5">Adenylyltransferase and sulfurtransferase</fullName>
    </submittedName>
</protein>
<evidence type="ECO:0000256" key="2">
    <source>
        <dbReference type="ARBA" id="ARBA00022741"/>
    </source>
</evidence>
<reference evidence="5 6" key="1">
    <citation type="submission" date="2016-10" db="EMBL/GenBank/DDBJ databases">
        <authorList>
            <person name="de Groot N.N."/>
        </authorList>
    </citation>
    <scope>NUCLEOTIDE SEQUENCE [LARGE SCALE GENOMIC DNA]</scope>
    <source>
        <strain evidence="5 6">DSM 10317</strain>
    </source>
</reference>
<dbReference type="InterPro" id="IPR045886">
    <property type="entry name" value="ThiF/MoeB/HesA"/>
</dbReference>
<dbReference type="SUPFAM" id="SSF69572">
    <property type="entry name" value="Activating enzymes of the ubiquitin-like proteins"/>
    <property type="match status" value="1"/>
</dbReference>
<gene>
    <name evidence="5" type="ORF">SAMN02910350_00609</name>
</gene>
<evidence type="ECO:0000313" key="5">
    <source>
        <dbReference type="EMBL" id="SCZ77105.1"/>
    </source>
</evidence>
<dbReference type="InterPro" id="IPR016155">
    <property type="entry name" value="Mopterin_synth/thiamin_S_b"/>
</dbReference>
<evidence type="ECO:0000313" key="6">
    <source>
        <dbReference type="Proteomes" id="UP000199428"/>
    </source>
</evidence>
<dbReference type="FunFam" id="3.40.50.720:FF:000033">
    <property type="entry name" value="Adenylyltransferase and sulfurtransferase MOCS3"/>
    <property type="match status" value="1"/>
</dbReference>
<dbReference type="InterPro" id="IPR001763">
    <property type="entry name" value="Rhodanese-like_dom"/>
</dbReference>
<dbReference type="GO" id="GO:0004792">
    <property type="term" value="F:thiosulfate-cyanide sulfurtransferase activity"/>
    <property type="evidence" value="ECO:0007669"/>
    <property type="project" value="TreeGrafter"/>
</dbReference>
<dbReference type="Pfam" id="PF00581">
    <property type="entry name" value="Rhodanese"/>
    <property type="match status" value="1"/>
</dbReference>
<dbReference type="SUPFAM" id="SSF54285">
    <property type="entry name" value="MoaD/ThiS"/>
    <property type="match status" value="1"/>
</dbReference>
<dbReference type="CDD" id="cd00158">
    <property type="entry name" value="RHOD"/>
    <property type="match status" value="1"/>
</dbReference>
<dbReference type="CDD" id="cd00757">
    <property type="entry name" value="ThiF_MoeB_HesA_family"/>
    <property type="match status" value="1"/>
</dbReference>
<dbReference type="PANTHER" id="PTHR10953:SF102">
    <property type="entry name" value="ADENYLYLTRANSFERASE AND SULFURTRANSFERASE MOCS3"/>
    <property type="match status" value="1"/>
</dbReference>
<dbReference type="GO" id="GO:0008146">
    <property type="term" value="F:sulfotransferase activity"/>
    <property type="evidence" value="ECO:0007669"/>
    <property type="project" value="TreeGrafter"/>
</dbReference>
<dbReference type="EMBL" id="FMWK01000002">
    <property type="protein sequence ID" value="SCZ77105.1"/>
    <property type="molecule type" value="Genomic_DNA"/>
</dbReference>
<dbReference type="InterPro" id="IPR000594">
    <property type="entry name" value="ThiF_NAD_FAD-bd"/>
</dbReference>
<dbReference type="Gene3D" id="3.10.20.30">
    <property type="match status" value="1"/>
</dbReference>
<proteinExistence type="predicted"/>
<dbReference type="RefSeq" id="WP_028246448.1">
    <property type="nucleotide sequence ID" value="NZ_FMWK01000002.1"/>
</dbReference>
<dbReference type="Gene3D" id="3.40.50.720">
    <property type="entry name" value="NAD(P)-binding Rossmann-like Domain"/>
    <property type="match status" value="1"/>
</dbReference>
<dbReference type="Gene3D" id="3.40.250.10">
    <property type="entry name" value="Rhodanese-like domain"/>
    <property type="match status" value="1"/>
</dbReference>
<dbReference type="GO" id="GO:0008641">
    <property type="term" value="F:ubiquitin-like modifier activating enzyme activity"/>
    <property type="evidence" value="ECO:0007669"/>
    <property type="project" value="InterPro"/>
</dbReference>
<sequence>MLVYISATLRNFFDKNVQLNVEADNIKEALGFLTDEYPDSKKVLFDEAGKLRSFVQIYVGDENYSHSENWNKKIKASQEVLLLPAIAGGAPEDSIISDDRRKAVAFDDSEVERFSKHLMLREIGVKGQKRIKAARVVVAGAGALGSPVIQYLAAAGVGTIKVVDFDEVSLENLQNQVLHTSRDLKRPKVASARDKVRNINRSIVFEDENVQLDADNIVSVIDGYDLVIDCTDNYKARYLINDACVLAGIPFVFGAIFQYEGQVGVFNYKGGPCLRCLYPAPPEPGLVPTCSEGGSISPLGGIIGSIQANEALKLIIGIGEHLDGKLLVVDSLYLHSRILHVDKNHDCPLCGYSPTITDVEDFDYEDFCGLRVDEDEEPIESIEPEELARRIEEEEPITFVDVREPHERAVLRFPNAVVIPIGQLARRKNELNPDVDTIFICKQGKRSELAIRTLREAGYEGPMYNLKGGLDAMKDIIFSHEGAWL</sequence>
<dbReference type="NCBIfam" id="NF004281">
    <property type="entry name" value="PRK05690.1"/>
    <property type="match status" value="1"/>
</dbReference>
<evidence type="ECO:0000259" key="4">
    <source>
        <dbReference type="PROSITE" id="PS50206"/>
    </source>
</evidence>
<dbReference type="Pfam" id="PF00899">
    <property type="entry name" value="ThiF"/>
    <property type="match status" value="1"/>
</dbReference>
<dbReference type="GO" id="GO:0016779">
    <property type="term" value="F:nucleotidyltransferase activity"/>
    <property type="evidence" value="ECO:0007669"/>
    <property type="project" value="UniProtKB-KW"/>
</dbReference>
<keyword evidence="5" id="KW-0548">Nucleotidyltransferase</keyword>
<keyword evidence="2" id="KW-0547">Nucleotide-binding</keyword>
<dbReference type="InterPro" id="IPR036873">
    <property type="entry name" value="Rhodanese-like_dom_sf"/>
</dbReference>
<dbReference type="GO" id="GO:0005524">
    <property type="term" value="F:ATP binding"/>
    <property type="evidence" value="ECO:0007669"/>
    <property type="project" value="UniProtKB-KW"/>
</dbReference>
<keyword evidence="3" id="KW-0067">ATP-binding</keyword>
<dbReference type="GO" id="GO:0005829">
    <property type="term" value="C:cytosol"/>
    <property type="evidence" value="ECO:0007669"/>
    <property type="project" value="TreeGrafter"/>
</dbReference>
<evidence type="ECO:0000256" key="1">
    <source>
        <dbReference type="ARBA" id="ARBA00022679"/>
    </source>
</evidence>
<accession>A0A1G5RSN1</accession>